<sequence>MTKAPAKIRQSKISARLRITGWILLTATIALVAVSATARSISQLEITHSANEAVAQESAEFVRFAETGSNPSTGGAFESVDQMLSLYVHRQSLTTGESLLAVVDQKVVASEGASTAWVRSGTSTSVLPEELRQVIDGNETAGVSKTKDGALHWAQIPVEFGSQRGALIITQSTDQAVAALQRTTLAMGWVGLAGLLLTCGISWLVAGQILKPIRQVQQVAQEISTRNLTERVPVNGNDDIAAVATTFNHMLDRLQAIYDTQQRFVDDAGHELRTPITIVRGHLELLSDDPAERAATLRLVDSELARMGRIVSDLLVLARSEQPNFVRPAEAELVELMLDIEAKVQVLGDRRWQLVQIAEGTAQLDAQRITQAFLQLATNAVQYTAPGDRIRMGSNFEVTEEGEHVLRFWIHDSGPGIAAADVSSIFERFERGEGHRSGSNPHERAGAGLGLAIVRTIAHAHHGAAWVSSVKGEGARFGIDVPAYEPMTITAPLELVERT</sequence>
<organism evidence="14 15">
    <name type="scientific">Glutamicibacter uratoxydans</name>
    <name type="common">Arthrobacter uratoxydans</name>
    <dbReference type="NCBI Taxonomy" id="43667"/>
    <lineage>
        <taxon>Bacteria</taxon>
        <taxon>Bacillati</taxon>
        <taxon>Actinomycetota</taxon>
        <taxon>Actinomycetes</taxon>
        <taxon>Micrococcales</taxon>
        <taxon>Micrococcaceae</taxon>
        <taxon>Glutamicibacter</taxon>
    </lineage>
</organism>
<dbReference type="SMART" id="SM00387">
    <property type="entry name" value="HATPase_c"/>
    <property type="match status" value="1"/>
</dbReference>
<evidence type="ECO:0000313" key="15">
    <source>
        <dbReference type="Proteomes" id="UP000316612"/>
    </source>
</evidence>
<dbReference type="InterPro" id="IPR005467">
    <property type="entry name" value="His_kinase_dom"/>
</dbReference>
<gene>
    <name evidence="14" type="ORF">AUR04nite_09920</name>
</gene>
<dbReference type="InterPro" id="IPR036097">
    <property type="entry name" value="HisK_dim/P_sf"/>
</dbReference>
<dbReference type="Gene3D" id="3.30.565.10">
    <property type="entry name" value="Histidine kinase-like ATPase, C-terminal domain"/>
    <property type="match status" value="1"/>
</dbReference>
<keyword evidence="6 11" id="KW-0812">Transmembrane</keyword>
<evidence type="ECO:0000256" key="4">
    <source>
        <dbReference type="ARBA" id="ARBA00022553"/>
    </source>
</evidence>
<comment type="catalytic activity">
    <reaction evidence="1">
        <text>ATP + protein L-histidine = ADP + protein N-phospho-L-histidine.</text>
        <dbReference type="EC" id="2.7.13.3"/>
    </reaction>
</comment>
<dbReference type="InterPro" id="IPR036890">
    <property type="entry name" value="HATPase_C_sf"/>
</dbReference>
<keyword evidence="9" id="KW-0902">Two-component regulatory system</keyword>
<feature type="domain" description="HAMP" evidence="13">
    <location>
        <begin position="207"/>
        <end position="259"/>
    </location>
</feature>
<dbReference type="InterPro" id="IPR003661">
    <property type="entry name" value="HisK_dim/P_dom"/>
</dbReference>
<keyword evidence="4" id="KW-0597">Phosphoprotein</keyword>
<dbReference type="PROSITE" id="PS50109">
    <property type="entry name" value="HIS_KIN"/>
    <property type="match status" value="1"/>
</dbReference>
<proteinExistence type="predicted"/>
<dbReference type="FunFam" id="1.10.287.130:FF:000001">
    <property type="entry name" value="Two-component sensor histidine kinase"/>
    <property type="match status" value="1"/>
</dbReference>
<keyword evidence="15" id="KW-1185">Reference proteome</keyword>
<comment type="subcellular location">
    <subcellularLocation>
        <location evidence="2">Cell membrane</location>
    </subcellularLocation>
</comment>
<evidence type="ECO:0000313" key="14">
    <source>
        <dbReference type="EMBL" id="GED05460.1"/>
    </source>
</evidence>
<name>A0A4Y4DPI9_GLUUR</name>
<protein>
    <recommendedName>
        <fullName evidence="3">histidine kinase</fullName>
        <ecNumber evidence="3">2.7.13.3</ecNumber>
    </recommendedName>
</protein>
<dbReference type="CDD" id="cd06225">
    <property type="entry name" value="HAMP"/>
    <property type="match status" value="1"/>
</dbReference>
<dbReference type="InterPro" id="IPR004358">
    <property type="entry name" value="Sig_transdc_His_kin-like_C"/>
</dbReference>
<dbReference type="OrthoDB" id="9786919at2"/>
<evidence type="ECO:0000256" key="11">
    <source>
        <dbReference type="SAM" id="Phobius"/>
    </source>
</evidence>
<keyword evidence="7 14" id="KW-0418">Kinase</keyword>
<dbReference type="Gene3D" id="1.10.287.130">
    <property type="match status" value="1"/>
</dbReference>
<feature type="transmembrane region" description="Helical" evidence="11">
    <location>
        <begin position="186"/>
        <end position="206"/>
    </location>
</feature>
<evidence type="ECO:0000259" key="12">
    <source>
        <dbReference type="PROSITE" id="PS50109"/>
    </source>
</evidence>
<evidence type="ECO:0000256" key="6">
    <source>
        <dbReference type="ARBA" id="ARBA00022692"/>
    </source>
</evidence>
<dbReference type="InterPro" id="IPR050428">
    <property type="entry name" value="TCS_sensor_his_kinase"/>
</dbReference>
<reference evidence="14 15" key="1">
    <citation type="submission" date="2019-06" db="EMBL/GenBank/DDBJ databases">
        <title>Whole genome shotgun sequence of Glutamicibacter uratoxydans NBRC 15515.</title>
        <authorList>
            <person name="Hosoyama A."/>
            <person name="Uohara A."/>
            <person name="Ohji S."/>
            <person name="Ichikawa N."/>
        </authorList>
    </citation>
    <scope>NUCLEOTIDE SEQUENCE [LARGE SCALE GENOMIC DNA]</scope>
    <source>
        <strain evidence="14 15">NBRC 15515</strain>
    </source>
</reference>
<dbReference type="SMART" id="SM00388">
    <property type="entry name" value="HisKA"/>
    <property type="match status" value="1"/>
</dbReference>
<dbReference type="SUPFAM" id="SSF55874">
    <property type="entry name" value="ATPase domain of HSP90 chaperone/DNA topoisomerase II/histidine kinase"/>
    <property type="match status" value="1"/>
</dbReference>
<dbReference type="PANTHER" id="PTHR45436">
    <property type="entry name" value="SENSOR HISTIDINE KINASE YKOH"/>
    <property type="match status" value="1"/>
</dbReference>
<dbReference type="SUPFAM" id="SSF47384">
    <property type="entry name" value="Homodimeric domain of signal transducing histidine kinase"/>
    <property type="match status" value="1"/>
</dbReference>
<comment type="caution">
    <text evidence="14">The sequence shown here is derived from an EMBL/GenBank/DDBJ whole genome shotgun (WGS) entry which is preliminary data.</text>
</comment>
<dbReference type="Pfam" id="PF02518">
    <property type="entry name" value="HATPase_c"/>
    <property type="match status" value="1"/>
</dbReference>
<dbReference type="Gene3D" id="6.10.340.10">
    <property type="match status" value="1"/>
</dbReference>
<accession>A0A4Y4DPI9</accession>
<dbReference type="SMART" id="SM00304">
    <property type="entry name" value="HAMP"/>
    <property type="match status" value="1"/>
</dbReference>
<evidence type="ECO:0000256" key="2">
    <source>
        <dbReference type="ARBA" id="ARBA00004236"/>
    </source>
</evidence>
<keyword evidence="5" id="KW-0808">Transferase</keyword>
<dbReference type="Pfam" id="PF00672">
    <property type="entry name" value="HAMP"/>
    <property type="match status" value="1"/>
</dbReference>
<evidence type="ECO:0000256" key="5">
    <source>
        <dbReference type="ARBA" id="ARBA00022679"/>
    </source>
</evidence>
<dbReference type="Pfam" id="PF00512">
    <property type="entry name" value="HisKA"/>
    <property type="match status" value="1"/>
</dbReference>
<feature type="domain" description="Histidine kinase" evidence="12">
    <location>
        <begin position="267"/>
        <end position="485"/>
    </location>
</feature>
<dbReference type="InterPro" id="IPR003594">
    <property type="entry name" value="HATPase_dom"/>
</dbReference>
<evidence type="ECO:0000256" key="8">
    <source>
        <dbReference type="ARBA" id="ARBA00022989"/>
    </source>
</evidence>
<dbReference type="GO" id="GO:0005886">
    <property type="term" value="C:plasma membrane"/>
    <property type="evidence" value="ECO:0007669"/>
    <property type="project" value="UniProtKB-SubCell"/>
</dbReference>
<dbReference type="CDD" id="cd00082">
    <property type="entry name" value="HisKA"/>
    <property type="match status" value="1"/>
</dbReference>
<evidence type="ECO:0000256" key="9">
    <source>
        <dbReference type="ARBA" id="ARBA00023012"/>
    </source>
</evidence>
<evidence type="ECO:0000256" key="7">
    <source>
        <dbReference type="ARBA" id="ARBA00022777"/>
    </source>
</evidence>
<dbReference type="InterPro" id="IPR003660">
    <property type="entry name" value="HAMP_dom"/>
</dbReference>
<keyword evidence="10 11" id="KW-0472">Membrane</keyword>
<dbReference type="SUPFAM" id="SSF158472">
    <property type="entry name" value="HAMP domain-like"/>
    <property type="match status" value="1"/>
</dbReference>
<evidence type="ECO:0000256" key="3">
    <source>
        <dbReference type="ARBA" id="ARBA00012438"/>
    </source>
</evidence>
<dbReference type="PANTHER" id="PTHR45436:SF5">
    <property type="entry name" value="SENSOR HISTIDINE KINASE TRCS"/>
    <property type="match status" value="1"/>
</dbReference>
<dbReference type="CDD" id="cd00075">
    <property type="entry name" value="HATPase"/>
    <property type="match status" value="1"/>
</dbReference>
<keyword evidence="8 11" id="KW-1133">Transmembrane helix</keyword>
<dbReference type="EC" id="2.7.13.3" evidence="3"/>
<dbReference type="PROSITE" id="PS50885">
    <property type="entry name" value="HAMP"/>
    <property type="match status" value="1"/>
</dbReference>
<evidence type="ECO:0000256" key="1">
    <source>
        <dbReference type="ARBA" id="ARBA00000085"/>
    </source>
</evidence>
<dbReference type="AlphaFoldDB" id="A0A4Y4DPI9"/>
<dbReference type="GO" id="GO:0000155">
    <property type="term" value="F:phosphorelay sensor kinase activity"/>
    <property type="evidence" value="ECO:0007669"/>
    <property type="project" value="InterPro"/>
</dbReference>
<dbReference type="RefSeq" id="WP_141362564.1">
    <property type="nucleotide sequence ID" value="NZ_BAAAJL010000008.1"/>
</dbReference>
<evidence type="ECO:0000256" key="10">
    <source>
        <dbReference type="ARBA" id="ARBA00023136"/>
    </source>
</evidence>
<dbReference type="EMBL" id="BJNY01000005">
    <property type="protein sequence ID" value="GED05460.1"/>
    <property type="molecule type" value="Genomic_DNA"/>
</dbReference>
<dbReference type="PRINTS" id="PR00344">
    <property type="entry name" value="BCTRLSENSOR"/>
</dbReference>
<dbReference type="Proteomes" id="UP000316612">
    <property type="component" value="Unassembled WGS sequence"/>
</dbReference>
<evidence type="ECO:0000259" key="13">
    <source>
        <dbReference type="PROSITE" id="PS50885"/>
    </source>
</evidence>